<evidence type="ECO:0000256" key="2">
    <source>
        <dbReference type="SAM" id="SignalP"/>
    </source>
</evidence>
<feature type="signal peptide" evidence="2">
    <location>
        <begin position="1"/>
        <end position="22"/>
    </location>
</feature>
<keyword evidence="4" id="KW-0496">Mitochondrion</keyword>
<feature type="chain" id="PRO_5036293144" evidence="2">
    <location>
        <begin position="23"/>
        <end position="290"/>
    </location>
</feature>
<keyword evidence="5" id="KW-1185">Reference proteome</keyword>
<organism evidence="3 5">
    <name type="scientific">Plasmodiophora brassicae</name>
    <name type="common">Clubroot disease agent</name>
    <dbReference type="NCBI Taxonomy" id="37360"/>
    <lineage>
        <taxon>Eukaryota</taxon>
        <taxon>Sar</taxon>
        <taxon>Rhizaria</taxon>
        <taxon>Endomyxa</taxon>
        <taxon>Phytomyxea</taxon>
        <taxon>Plasmodiophorida</taxon>
        <taxon>Plasmodiophoridae</taxon>
        <taxon>Plasmodiophora</taxon>
    </lineage>
</organism>
<reference evidence="3 5" key="1">
    <citation type="submission" date="2015-02" db="EMBL/GenBank/DDBJ databases">
        <authorList>
            <person name="Chooi Y.-H."/>
        </authorList>
    </citation>
    <scope>NUCLEOTIDE SEQUENCE [LARGE SCALE GENOMIC DNA]</scope>
    <source>
        <strain evidence="3">E3</strain>
    </source>
</reference>
<evidence type="ECO:0000256" key="1">
    <source>
        <dbReference type="SAM" id="MobiDB-lite"/>
    </source>
</evidence>
<accession>A0A0G4IP06</accession>
<evidence type="ECO:0000313" key="4">
    <source>
        <dbReference type="EMBL" id="SPR01872.1"/>
    </source>
</evidence>
<gene>
    <name evidence="3" type="ORF">PBRA_005524</name>
    <name evidence="4" type="ORF">PLBR_LOCUS9087</name>
</gene>
<proteinExistence type="predicted"/>
<feature type="compositionally biased region" description="Polar residues" evidence="1">
    <location>
        <begin position="123"/>
        <end position="140"/>
    </location>
</feature>
<dbReference type="Proteomes" id="UP000039324">
    <property type="component" value="Unassembled WGS sequence"/>
</dbReference>
<evidence type="ECO:0000313" key="6">
    <source>
        <dbReference type="Proteomes" id="UP000290189"/>
    </source>
</evidence>
<reference evidence="4 6" key="2">
    <citation type="submission" date="2018-03" db="EMBL/GenBank/DDBJ databases">
        <authorList>
            <person name="Fogelqvist J."/>
        </authorList>
    </citation>
    <scope>NUCLEOTIDE SEQUENCE [LARGE SCALE GENOMIC DNA]</scope>
</reference>
<name>A0A0G4IP06_PLABS</name>
<dbReference type="Proteomes" id="UP000290189">
    <property type="component" value="Unassembled WGS sequence"/>
</dbReference>
<keyword evidence="2" id="KW-0732">Signal</keyword>
<dbReference type="AlphaFoldDB" id="A0A0G4IP06"/>
<dbReference type="EMBL" id="OVEO01000019">
    <property type="protein sequence ID" value="SPR01872.1"/>
    <property type="molecule type" value="Genomic_DNA"/>
</dbReference>
<evidence type="ECO:0000313" key="5">
    <source>
        <dbReference type="Proteomes" id="UP000039324"/>
    </source>
</evidence>
<feature type="region of interest" description="Disordered" evidence="1">
    <location>
        <begin position="118"/>
        <end position="170"/>
    </location>
</feature>
<protein>
    <submittedName>
        <fullName evidence="3">Uncharacterized protein</fullName>
    </submittedName>
</protein>
<geneLocation type="mitochondrion" evidence="4"/>
<sequence length="290" mass="30604">MERWLCWWVAVLAGVVVHGAETLSCEDAFDRGVPRGMLSEDAPRFAKGESHCPDVDRVRQALKGDGSDASACEARGYQEGLRIQTGAVLAVLGCDLSKWNDWAEVDMHGKERVVVTKTTTTTSSGSDPFSKTVSTIRQQATSSKSDSDDETVTTSTTGKALSDGGTTKETTVMQVPLNDDVDSLTSRCPALVGPDLLKSKGGEFAQTLVKYSVVGIPTTVAECAGAAESIQQTIEASGLDQCELVHLQAALPAILYPACRIDVRATSAGMTVSYETPTGITVPQVIGTAT</sequence>
<dbReference type="EMBL" id="CDSF01000077">
    <property type="protein sequence ID" value="CEO96920.1"/>
    <property type="molecule type" value="Genomic_DNA"/>
</dbReference>
<evidence type="ECO:0000313" key="3">
    <source>
        <dbReference type="EMBL" id="CEO96920.1"/>
    </source>
</evidence>